<dbReference type="PANTHER" id="PTHR43547">
    <property type="entry name" value="TWO-COMPONENT HISTIDINE KINASE"/>
    <property type="match status" value="1"/>
</dbReference>
<feature type="modified residue" description="4-aspartylphosphate" evidence="12">
    <location>
        <position position="497"/>
    </location>
</feature>
<dbReference type="InterPro" id="IPR036890">
    <property type="entry name" value="HATPase_C_sf"/>
</dbReference>
<keyword evidence="8 16" id="KW-0418">Kinase</keyword>
<dbReference type="Proteomes" id="UP000190061">
    <property type="component" value="Unassembled WGS sequence"/>
</dbReference>
<accession>A0A1T4MCM5</accession>
<reference evidence="16 17" key="1">
    <citation type="submission" date="2017-02" db="EMBL/GenBank/DDBJ databases">
        <authorList>
            <person name="Peterson S.W."/>
        </authorList>
    </citation>
    <scope>NUCLEOTIDE SEQUENCE [LARGE SCALE GENOMIC DNA]</scope>
    <source>
        <strain evidence="16 17">DSM 21749</strain>
    </source>
</reference>
<evidence type="ECO:0000313" key="17">
    <source>
        <dbReference type="Proteomes" id="UP000190061"/>
    </source>
</evidence>
<dbReference type="PROSITE" id="PS50110">
    <property type="entry name" value="RESPONSE_REGULATORY"/>
    <property type="match status" value="2"/>
</dbReference>
<comment type="catalytic activity">
    <reaction evidence="1">
        <text>ATP + protein L-histidine = ADP + protein N-phospho-L-histidine.</text>
        <dbReference type="EC" id="2.7.13.3"/>
    </reaction>
</comment>
<dbReference type="EMBL" id="FUXP01000001">
    <property type="protein sequence ID" value="SJZ64548.1"/>
    <property type="molecule type" value="Genomic_DNA"/>
</dbReference>
<keyword evidence="11" id="KW-0472">Membrane</keyword>
<dbReference type="InterPro" id="IPR036097">
    <property type="entry name" value="HisK_dim/P_sf"/>
</dbReference>
<dbReference type="InterPro" id="IPR004358">
    <property type="entry name" value="Sig_transdc_His_kin-like_C"/>
</dbReference>
<evidence type="ECO:0000256" key="3">
    <source>
        <dbReference type="ARBA" id="ARBA00012438"/>
    </source>
</evidence>
<organism evidence="16 17">
    <name type="scientific">Lysobacter spongiicola DSM 21749</name>
    <dbReference type="NCBI Taxonomy" id="1122188"/>
    <lineage>
        <taxon>Bacteria</taxon>
        <taxon>Pseudomonadati</taxon>
        <taxon>Pseudomonadota</taxon>
        <taxon>Gammaproteobacteria</taxon>
        <taxon>Lysobacterales</taxon>
        <taxon>Lysobacteraceae</taxon>
        <taxon>Novilysobacter</taxon>
    </lineage>
</organism>
<evidence type="ECO:0000256" key="5">
    <source>
        <dbReference type="ARBA" id="ARBA00022553"/>
    </source>
</evidence>
<feature type="coiled-coil region" evidence="13">
    <location>
        <begin position="127"/>
        <end position="176"/>
    </location>
</feature>
<feature type="domain" description="Response regulatory" evidence="15">
    <location>
        <begin position="11"/>
        <end position="128"/>
    </location>
</feature>
<feature type="domain" description="Response regulatory" evidence="15">
    <location>
        <begin position="448"/>
        <end position="564"/>
    </location>
</feature>
<dbReference type="CDD" id="cd17580">
    <property type="entry name" value="REC_2_DhkD-like"/>
    <property type="match status" value="1"/>
</dbReference>
<evidence type="ECO:0000313" key="16">
    <source>
        <dbReference type="EMBL" id="SJZ64548.1"/>
    </source>
</evidence>
<dbReference type="SUPFAM" id="SSF55874">
    <property type="entry name" value="ATPase domain of HSP90 chaperone/DNA topoisomerase II/histidine kinase"/>
    <property type="match status" value="1"/>
</dbReference>
<dbReference type="SMART" id="SM00448">
    <property type="entry name" value="REC"/>
    <property type="match status" value="2"/>
</dbReference>
<comment type="subcellular location">
    <subcellularLocation>
        <location evidence="2">Cell membrane</location>
    </subcellularLocation>
</comment>
<dbReference type="SMART" id="SM00387">
    <property type="entry name" value="HATPase_c"/>
    <property type="match status" value="1"/>
</dbReference>
<dbReference type="PANTHER" id="PTHR43547:SF2">
    <property type="entry name" value="HYBRID SIGNAL TRANSDUCTION HISTIDINE KINASE C"/>
    <property type="match status" value="1"/>
</dbReference>
<keyword evidence="9" id="KW-0067">ATP-binding</keyword>
<dbReference type="Gene3D" id="3.30.565.10">
    <property type="entry name" value="Histidine kinase-like ATPase, C-terminal domain"/>
    <property type="match status" value="1"/>
</dbReference>
<sequence length="575" mass="63343">MNPAGVDAPVKILLVDDQPGRLLTYRAILEPLGEELVEADSGDEALRLLMQDDFALILLDVNMPGMDGFETASMIHQHPRFEKTPIIFVTAVNVTDMDRLRGYKLGAVDYVMVPVIPEILRSKVVVLAELHRKRTELQAANAQLEAANRALQAEQARELEVLNESLRRANAALGAQNVELHGEVLERTRVEQLLREVDRRKDEFLATLAHELRNPLAPLQNALSIRRLAMAGADSEDPLQGLMERQVAQLVRLIDDLLDIARISQAKLMLRRHPTVLQDIVQSAVETARPTVEAGEHELVVEVPESPVHLVADEARLSQVLSNLLNNAAKYSEPGGHIHLLARVAEERVELEVRDAGIGLTPEETERIFEMFSQVNTAVDRTHGGLGIGLTLVRRLVEMHGGEVSVQSDGPGQGSTFKVSFPHVCEPTGPESTEPAGAVERSASGGKRVVVADDNRDAADTLAMMIEMLGHDVHRHYTPHTVIADVREFRPDIVFLDVGMPGMSGYELARTLRAQPECRNMAIVAVTGWGQPDDRRLTREAGFDEHLVKPPALDAIARLCSGPDRARHDEEPTDA</sequence>
<evidence type="ECO:0000256" key="8">
    <source>
        <dbReference type="ARBA" id="ARBA00022777"/>
    </source>
</evidence>
<evidence type="ECO:0000256" key="10">
    <source>
        <dbReference type="ARBA" id="ARBA00023012"/>
    </source>
</evidence>
<dbReference type="Pfam" id="PF00072">
    <property type="entry name" value="Response_reg"/>
    <property type="match status" value="2"/>
</dbReference>
<keyword evidence="17" id="KW-1185">Reference proteome</keyword>
<feature type="modified residue" description="4-aspartylphosphate" evidence="12">
    <location>
        <position position="60"/>
    </location>
</feature>
<dbReference type="SMART" id="SM00388">
    <property type="entry name" value="HisKA"/>
    <property type="match status" value="1"/>
</dbReference>
<keyword evidence="13" id="KW-0175">Coiled coil</keyword>
<dbReference type="STRING" id="1122188.SAMN02745674_00372"/>
<dbReference type="GO" id="GO:0000155">
    <property type="term" value="F:phosphorelay sensor kinase activity"/>
    <property type="evidence" value="ECO:0007669"/>
    <property type="project" value="InterPro"/>
</dbReference>
<dbReference type="InterPro" id="IPR005467">
    <property type="entry name" value="His_kinase_dom"/>
</dbReference>
<dbReference type="GO" id="GO:0005886">
    <property type="term" value="C:plasma membrane"/>
    <property type="evidence" value="ECO:0007669"/>
    <property type="project" value="UniProtKB-SubCell"/>
</dbReference>
<evidence type="ECO:0000256" key="2">
    <source>
        <dbReference type="ARBA" id="ARBA00004236"/>
    </source>
</evidence>
<evidence type="ECO:0000256" key="6">
    <source>
        <dbReference type="ARBA" id="ARBA00022679"/>
    </source>
</evidence>
<dbReference type="CDD" id="cd00082">
    <property type="entry name" value="HisKA"/>
    <property type="match status" value="1"/>
</dbReference>
<dbReference type="Pfam" id="PF02518">
    <property type="entry name" value="HATPase_c"/>
    <property type="match status" value="1"/>
</dbReference>
<evidence type="ECO:0000259" key="14">
    <source>
        <dbReference type="PROSITE" id="PS50109"/>
    </source>
</evidence>
<dbReference type="GO" id="GO:0005524">
    <property type="term" value="F:ATP binding"/>
    <property type="evidence" value="ECO:0007669"/>
    <property type="project" value="UniProtKB-KW"/>
</dbReference>
<dbReference type="PROSITE" id="PS50109">
    <property type="entry name" value="HIS_KIN"/>
    <property type="match status" value="1"/>
</dbReference>
<dbReference type="InterPro" id="IPR003661">
    <property type="entry name" value="HisK_dim/P_dom"/>
</dbReference>
<protein>
    <recommendedName>
        <fullName evidence="3">histidine kinase</fullName>
        <ecNumber evidence="3">2.7.13.3</ecNumber>
    </recommendedName>
</protein>
<keyword evidence="5 12" id="KW-0597">Phosphoprotein</keyword>
<dbReference type="AlphaFoldDB" id="A0A1T4MCM5"/>
<dbReference type="PRINTS" id="PR00344">
    <property type="entry name" value="BCTRLSENSOR"/>
</dbReference>
<proteinExistence type="predicted"/>
<name>A0A1T4MCM5_9GAMM</name>
<dbReference type="InterPro" id="IPR003594">
    <property type="entry name" value="HATPase_dom"/>
</dbReference>
<evidence type="ECO:0000256" key="9">
    <source>
        <dbReference type="ARBA" id="ARBA00022840"/>
    </source>
</evidence>
<keyword evidence="10" id="KW-0902">Two-component regulatory system</keyword>
<evidence type="ECO:0000256" key="12">
    <source>
        <dbReference type="PROSITE-ProRule" id="PRU00169"/>
    </source>
</evidence>
<evidence type="ECO:0000256" key="7">
    <source>
        <dbReference type="ARBA" id="ARBA00022741"/>
    </source>
</evidence>
<feature type="domain" description="Histidine kinase" evidence="14">
    <location>
        <begin position="207"/>
        <end position="425"/>
    </location>
</feature>
<keyword evidence="7" id="KW-0547">Nucleotide-binding</keyword>
<dbReference type="InterPro" id="IPR001789">
    <property type="entry name" value="Sig_transdc_resp-reg_receiver"/>
</dbReference>
<dbReference type="InterPro" id="IPR011006">
    <property type="entry name" value="CheY-like_superfamily"/>
</dbReference>
<evidence type="ECO:0000256" key="13">
    <source>
        <dbReference type="SAM" id="Coils"/>
    </source>
</evidence>
<dbReference type="FunFam" id="3.30.565.10:FF:000023">
    <property type="entry name" value="PAS domain-containing sensor histidine kinase"/>
    <property type="match status" value="1"/>
</dbReference>
<dbReference type="Gene3D" id="3.40.50.2300">
    <property type="match status" value="2"/>
</dbReference>
<dbReference type="EC" id="2.7.13.3" evidence="3"/>
<dbReference type="SUPFAM" id="SSF47384">
    <property type="entry name" value="Homodimeric domain of signal transducing histidine kinase"/>
    <property type="match status" value="1"/>
</dbReference>
<dbReference type="Gene3D" id="1.10.287.130">
    <property type="match status" value="1"/>
</dbReference>
<dbReference type="SUPFAM" id="SSF52172">
    <property type="entry name" value="CheY-like"/>
    <property type="match status" value="2"/>
</dbReference>
<evidence type="ECO:0000259" key="15">
    <source>
        <dbReference type="PROSITE" id="PS50110"/>
    </source>
</evidence>
<gene>
    <name evidence="16" type="ORF">SAMN02745674_00372</name>
</gene>
<evidence type="ECO:0000256" key="4">
    <source>
        <dbReference type="ARBA" id="ARBA00022475"/>
    </source>
</evidence>
<evidence type="ECO:0000256" key="1">
    <source>
        <dbReference type="ARBA" id="ARBA00000085"/>
    </source>
</evidence>
<keyword evidence="4" id="KW-1003">Cell membrane</keyword>
<keyword evidence="6" id="KW-0808">Transferase</keyword>
<dbReference type="Pfam" id="PF00512">
    <property type="entry name" value="HisKA"/>
    <property type="match status" value="1"/>
</dbReference>
<evidence type="ECO:0000256" key="11">
    <source>
        <dbReference type="ARBA" id="ARBA00023136"/>
    </source>
</evidence>